<sequence length="483" mass="53383">MTERPRGHQVLASADSDVFASLRKRPSSREERYALGRELRHQVPRSALGSWEAPADRTDPVRLVRQSHRGRLDWLVPVRVARMVGSPYGFLRGTAVVMAEDVARLPATGIQPVICGDAHLGNFGFYASPEAELVIDLNDFDEAHPGGWEWDLRRLVASIWVAGRENGSSEEQCRDAVLACVAAYRDEVRFLAEQPLLMRSYNRIDVGRLHETATEKTLRDEIQRSVKRARQRTSDRALPRFTAERDGRRHIVEEPPLITRLDQREAEAVGQALDRYLLTLAPHWRRAVGGYTLVDLAHKVVGVGSVGLRAYVALLEGSSPDDVLFLQLKQARRSVLAQHVHGESAWHAHQGQRVVEYQQALQTVSDPLLGWTTVARRQYYVRQFRNMKGTIPLDAIDPAALADYAGIVGHLLAKGHARTSGASMIAGYAGSSDKLDQALAVFARAYADQTEADHALLVAAVRAGRLPISDGALDGCGSAFRPA</sequence>
<protein>
    <submittedName>
        <fullName evidence="1">Uncharacterized conserved protein, DUF2252 family</fullName>
    </submittedName>
</protein>
<dbReference type="AlphaFoldDB" id="A0A1H1UDY4"/>
<dbReference type="PANTHER" id="PTHR39441:SF1">
    <property type="entry name" value="DUF2252 DOMAIN-CONTAINING PROTEIN"/>
    <property type="match status" value="1"/>
</dbReference>
<dbReference type="STRING" id="546871.SAMN04488543_2232"/>
<keyword evidence="2" id="KW-1185">Reference proteome</keyword>
<dbReference type="PANTHER" id="PTHR39441">
    <property type="entry name" value="DUF2252 DOMAIN-CONTAINING PROTEIN"/>
    <property type="match status" value="1"/>
</dbReference>
<dbReference type="OrthoDB" id="1491115at2"/>
<dbReference type="Proteomes" id="UP000199092">
    <property type="component" value="Chromosome I"/>
</dbReference>
<evidence type="ECO:0000313" key="1">
    <source>
        <dbReference type="EMBL" id="SDS70663.1"/>
    </source>
</evidence>
<accession>A0A1H1UDY4</accession>
<reference evidence="1 2" key="1">
    <citation type="submission" date="2016-10" db="EMBL/GenBank/DDBJ databases">
        <authorList>
            <person name="de Groot N.N."/>
        </authorList>
    </citation>
    <scope>NUCLEOTIDE SEQUENCE [LARGE SCALE GENOMIC DNA]</scope>
    <source>
        <strain evidence="1 2">DSM 21741</strain>
    </source>
</reference>
<gene>
    <name evidence="1" type="ORF">SAMN04488543_2232</name>
</gene>
<proteinExistence type="predicted"/>
<organism evidence="1 2">
    <name type="scientific">Friedmanniella luteola</name>
    <dbReference type="NCBI Taxonomy" id="546871"/>
    <lineage>
        <taxon>Bacteria</taxon>
        <taxon>Bacillati</taxon>
        <taxon>Actinomycetota</taxon>
        <taxon>Actinomycetes</taxon>
        <taxon>Propionibacteriales</taxon>
        <taxon>Nocardioidaceae</taxon>
        <taxon>Friedmanniella</taxon>
    </lineage>
</organism>
<name>A0A1H1UDY4_9ACTN</name>
<dbReference type="InterPro" id="IPR018721">
    <property type="entry name" value="DUF2252"/>
</dbReference>
<dbReference type="RefSeq" id="WP_091412943.1">
    <property type="nucleotide sequence ID" value="NZ_LT629749.1"/>
</dbReference>
<dbReference type="Pfam" id="PF10009">
    <property type="entry name" value="DUF2252"/>
    <property type="match status" value="1"/>
</dbReference>
<evidence type="ECO:0000313" key="2">
    <source>
        <dbReference type="Proteomes" id="UP000199092"/>
    </source>
</evidence>
<dbReference type="EMBL" id="LT629749">
    <property type="protein sequence ID" value="SDS70663.1"/>
    <property type="molecule type" value="Genomic_DNA"/>
</dbReference>